<keyword evidence="1 2" id="KW-0694">RNA-binding</keyword>
<dbReference type="Gene3D" id="3.30.70.330">
    <property type="match status" value="1"/>
</dbReference>
<evidence type="ECO:0000313" key="5">
    <source>
        <dbReference type="EMBL" id="KAG8227490.1"/>
    </source>
</evidence>
<dbReference type="InterPro" id="IPR012677">
    <property type="entry name" value="Nucleotide-bd_a/b_plait_sf"/>
</dbReference>
<evidence type="ECO:0000256" key="2">
    <source>
        <dbReference type="PROSITE-ProRule" id="PRU00176"/>
    </source>
</evidence>
<dbReference type="PROSITE" id="PS50102">
    <property type="entry name" value="RRM"/>
    <property type="match status" value="1"/>
</dbReference>
<dbReference type="CDD" id="cd12680">
    <property type="entry name" value="RRM_THOC4"/>
    <property type="match status" value="1"/>
</dbReference>
<reference evidence="5" key="1">
    <citation type="submission" date="2013-04" db="EMBL/GenBank/DDBJ databases">
        <authorList>
            <person name="Qu J."/>
            <person name="Murali S.C."/>
            <person name="Bandaranaike D."/>
            <person name="Bellair M."/>
            <person name="Blankenburg K."/>
            <person name="Chao H."/>
            <person name="Dinh H."/>
            <person name="Doddapaneni H."/>
            <person name="Downs B."/>
            <person name="Dugan-Rocha S."/>
            <person name="Elkadiri S."/>
            <person name="Gnanaolivu R.D."/>
            <person name="Hernandez B."/>
            <person name="Javaid M."/>
            <person name="Jayaseelan J.C."/>
            <person name="Lee S."/>
            <person name="Li M."/>
            <person name="Ming W."/>
            <person name="Munidasa M."/>
            <person name="Muniz J."/>
            <person name="Nguyen L."/>
            <person name="Ongeri F."/>
            <person name="Osuji N."/>
            <person name="Pu L.-L."/>
            <person name="Puazo M."/>
            <person name="Qu C."/>
            <person name="Quiroz J."/>
            <person name="Raj R."/>
            <person name="Weissenberger G."/>
            <person name="Xin Y."/>
            <person name="Zou X."/>
            <person name="Han Y."/>
            <person name="Richards S."/>
            <person name="Worley K."/>
            <person name="Muzny D."/>
            <person name="Gibbs R."/>
        </authorList>
    </citation>
    <scope>NUCLEOTIDE SEQUENCE</scope>
    <source>
        <strain evidence="5">Sampled in the wild</strain>
    </source>
</reference>
<evidence type="ECO:0000313" key="6">
    <source>
        <dbReference type="Proteomes" id="UP000792457"/>
    </source>
</evidence>
<dbReference type="InterPro" id="IPR025715">
    <property type="entry name" value="FoP_C"/>
</dbReference>
<comment type="caution">
    <text evidence="5">The sequence shown here is derived from an EMBL/GenBank/DDBJ whole genome shotgun (WGS) entry which is preliminary data.</text>
</comment>
<keyword evidence="6" id="KW-1185">Reference proteome</keyword>
<dbReference type="PANTHER" id="PTHR19965:SF82">
    <property type="entry name" value="THO COMPLEX SUBUNIT 4"/>
    <property type="match status" value="1"/>
</dbReference>
<evidence type="ECO:0000256" key="1">
    <source>
        <dbReference type="ARBA" id="ARBA00022884"/>
    </source>
</evidence>
<feature type="region of interest" description="Disordered" evidence="3">
    <location>
        <begin position="13"/>
        <end position="61"/>
    </location>
</feature>
<dbReference type="SMART" id="SM01218">
    <property type="entry name" value="FoP_duplication"/>
    <property type="match status" value="1"/>
</dbReference>
<dbReference type="GO" id="GO:0003729">
    <property type="term" value="F:mRNA binding"/>
    <property type="evidence" value="ECO:0007669"/>
    <property type="project" value="TreeGrafter"/>
</dbReference>
<dbReference type="EMBL" id="KZ308325">
    <property type="protein sequence ID" value="KAG8227490.1"/>
    <property type="molecule type" value="Genomic_DNA"/>
</dbReference>
<feature type="domain" description="RRM" evidence="4">
    <location>
        <begin position="94"/>
        <end position="171"/>
    </location>
</feature>
<sequence>MVDKLEMSLEDIIKQSKTSRRGTGPRGNRGSRGNAGPIRNRRGGGRPPAPYTRGGDINSRWQHDLYDGRGGAKKGGGGLRSMGLQSNSIVSGPTKLLVSNLDFGVSDSDIQELFAEFGLLKMACVHYDRSGRSLGTADVVFERRTDAIKAMKQYNGVPLDGRPMNIQLATSEIPSQNVREGGRLGGGGGGGSRGGMGRGGNRGGGGGGGGGRGNFGGRGGGRGAQGGRRGGGGRGGGNKRVPTAAELDEELEAYINAVK</sequence>
<evidence type="ECO:0000256" key="3">
    <source>
        <dbReference type="SAM" id="MobiDB-lite"/>
    </source>
</evidence>
<dbReference type="AlphaFoldDB" id="A0A8K0K573"/>
<dbReference type="InterPro" id="IPR000504">
    <property type="entry name" value="RRM_dom"/>
</dbReference>
<evidence type="ECO:0000259" key="4">
    <source>
        <dbReference type="PROSITE" id="PS50102"/>
    </source>
</evidence>
<feature type="compositionally biased region" description="Gly residues" evidence="3">
    <location>
        <begin position="183"/>
        <end position="238"/>
    </location>
</feature>
<dbReference type="InterPro" id="IPR051229">
    <property type="entry name" value="ALYREF_mRNA_export"/>
</dbReference>
<gene>
    <name evidence="5" type="ORF">J437_LFUL002379</name>
</gene>
<dbReference type="GO" id="GO:0006406">
    <property type="term" value="P:mRNA export from nucleus"/>
    <property type="evidence" value="ECO:0007669"/>
    <property type="project" value="TreeGrafter"/>
</dbReference>
<dbReference type="InterPro" id="IPR035979">
    <property type="entry name" value="RBD_domain_sf"/>
</dbReference>
<accession>A0A8K0K573</accession>
<name>A0A8K0K573_LADFU</name>
<dbReference type="PANTHER" id="PTHR19965">
    <property type="entry name" value="RNA AND EXPORT FACTOR BINDING PROTEIN"/>
    <property type="match status" value="1"/>
</dbReference>
<dbReference type="Pfam" id="PF00076">
    <property type="entry name" value="RRM_1"/>
    <property type="match status" value="1"/>
</dbReference>
<dbReference type="Proteomes" id="UP000792457">
    <property type="component" value="Unassembled WGS sequence"/>
</dbReference>
<dbReference type="SUPFAM" id="SSF54928">
    <property type="entry name" value="RNA-binding domain, RBD"/>
    <property type="match status" value="1"/>
</dbReference>
<dbReference type="SMART" id="SM00360">
    <property type="entry name" value="RRM"/>
    <property type="match status" value="1"/>
</dbReference>
<organism evidence="5 6">
    <name type="scientific">Ladona fulva</name>
    <name type="common">Scarce chaser dragonfly</name>
    <name type="synonym">Libellula fulva</name>
    <dbReference type="NCBI Taxonomy" id="123851"/>
    <lineage>
        <taxon>Eukaryota</taxon>
        <taxon>Metazoa</taxon>
        <taxon>Ecdysozoa</taxon>
        <taxon>Arthropoda</taxon>
        <taxon>Hexapoda</taxon>
        <taxon>Insecta</taxon>
        <taxon>Pterygota</taxon>
        <taxon>Palaeoptera</taxon>
        <taxon>Odonata</taxon>
        <taxon>Epiprocta</taxon>
        <taxon>Anisoptera</taxon>
        <taxon>Libelluloidea</taxon>
        <taxon>Libellulidae</taxon>
        <taxon>Ladona</taxon>
    </lineage>
</organism>
<feature type="region of interest" description="Disordered" evidence="3">
    <location>
        <begin position="171"/>
        <end position="246"/>
    </location>
</feature>
<proteinExistence type="predicted"/>
<protein>
    <recommendedName>
        <fullName evidence="4">RRM domain-containing protein</fullName>
    </recommendedName>
</protein>
<reference evidence="5" key="2">
    <citation type="submission" date="2017-10" db="EMBL/GenBank/DDBJ databases">
        <title>Ladona fulva Genome sequencing and assembly.</title>
        <authorList>
            <person name="Murali S."/>
            <person name="Richards S."/>
            <person name="Bandaranaike D."/>
            <person name="Bellair M."/>
            <person name="Blankenburg K."/>
            <person name="Chao H."/>
            <person name="Dinh H."/>
            <person name="Doddapaneni H."/>
            <person name="Dugan-Rocha S."/>
            <person name="Elkadiri S."/>
            <person name="Gnanaolivu R."/>
            <person name="Hernandez B."/>
            <person name="Skinner E."/>
            <person name="Javaid M."/>
            <person name="Lee S."/>
            <person name="Li M."/>
            <person name="Ming W."/>
            <person name="Munidasa M."/>
            <person name="Muniz J."/>
            <person name="Nguyen L."/>
            <person name="Hughes D."/>
            <person name="Osuji N."/>
            <person name="Pu L.-L."/>
            <person name="Puazo M."/>
            <person name="Qu C."/>
            <person name="Quiroz J."/>
            <person name="Raj R."/>
            <person name="Weissenberger G."/>
            <person name="Xin Y."/>
            <person name="Zou X."/>
            <person name="Han Y."/>
            <person name="Worley K."/>
            <person name="Muzny D."/>
            <person name="Gibbs R."/>
        </authorList>
    </citation>
    <scope>NUCLEOTIDE SEQUENCE</scope>
    <source>
        <strain evidence="5">Sampled in the wild</strain>
    </source>
</reference>
<dbReference type="OrthoDB" id="1049195at2759"/>
<dbReference type="GO" id="GO:0005634">
    <property type="term" value="C:nucleus"/>
    <property type="evidence" value="ECO:0007669"/>
    <property type="project" value="TreeGrafter"/>
</dbReference>